<name>A0A1F7XB28_9BACT</name>
<reference evidence="1 2" key="1">
    <citation type="journal article" date="2016" name="Nat. Commun.">
        <title>Thousands of microbial genomes shed light on interconnected biogeochemical processes in an aquifer system.</title>
        <authorList>
            <person name="Anantharaman K."/>
            <person name="Brown C.T."/>
            <person name="Hug L.A."/>
            <person name="Sharon I."/>
            <person name="Castelle C.J."/>
            <person name="Probst A.J."/>
            <person name="Thomas B.C."/>
            <person name="Singh A."/>
            <person name="Wilkins M.J."/>
            <person name="Karaoz U."/>
            <person name="Brodie E.L."/>
            <person name="Williams K.H."/>
            <person name="Hubbard S.S."/>
            <person name="Banfield J.F."/>
        </authorList>
    </citation>
    <scope>NUCLEOTIDE SEQUENCE [LARGE SCALE GENOMIC DNA]</scope>
</reference>
<comment type="caution">
    <text evidence="1">The sequence shown here is derived from an EMBL/GenBank/DDBJ whole genome shotgun (WGS) entry which is preliminary data.</text>
</comment>
<organism evidence="1 2">
    <name type="scientific">Candidatus Woesebacteria bacterium RBG_16_36_11</name>
    <dbReference type="NCBI Taxonomy" id="1802481"/>
    <lineage>
        <taxon>Bacteria</taxon>
        <taxon>Candidatus Woeseibacteriota</taxon>
    </lineage>
</organism>
<proteinExistence type="predicted"/>
<dbReference type="EMBL" id="MGFT01000003">
    <property type="protein sequence ID" value="OGM12212.1"/>
    <property type="molecule type" value="Genomic_DNA"/>
</dbReference>
<protein>
    <submittedName>
        <fullName evidence="1">Uncharacterized protein</fullName>
    </submittedName>
</protein>
<sequence length="99" mass="10837">MEMLKGPGTLPKGYIIGGMPLEEVAGSSILRNHLARTDLDEGQKQAVVELISTVAVKFKDVSALRKSLVTTPKELGLDENKIRTLLALFIDRRAAAEYK</sequence>
<dbReference type="Proteomes" id="UP000178533">
    <property type="component" value="Unassembled WGS sequence"/>
</dbReference>
<accession>A0A1F7XB28</accession>
<evidence type="ECO:0000313" key="2">
    <source>
        <dbReference type="Proteomes" id="UP000178533"/>
    </source>
</evidence>
<evidence type="ECO:0000313" key="1">
    <source>
        <dbReference type="EMBL" id="OGM12212.1"/>
    </source>
</evidence>
<dbReference type="AlphaFoldDB" id="A0A1F7XB28"/>
<gene>
    <name evidence="1" type="ORF">A2W13_01020</name>
</gene>